<protein>
    <submittedName>
        <fullName evidence="2">Pilus assembly protein PilP</fullName>
    </submittedName>
</protein>
<accession>A0ABY9RJ63</accession>
<dbReference type="Pfam" id="PF04351">
    <property type="entry name" value="PilP"/>
    <property type="match status" value="1"/>
</dbReference>
<dbReference type="Proteomes" id="UP001181355">
    <property type="component" value="Chromosome"/>
</dbReference>
<dbReference type="PIRSF" id="PIRSF016481">
    <property type="entry name" value="Pilus_assembly_PilP"/>
    <property type="match status" value="1"/>
</dbReference>
<evidence type="ECO:0000313" key="2">
    <source>
        <dbReference type="EMBL" id="WMW81245.1"/>
    </source>
</evidence>
<organism evidence="2 3">
    <name type="scientific">Undibacterium cyanobacteriorum</name>
    <dbReference type="NCBI Taxonomy" id="3073561"/>
    <lineage>
        <taxon>Bacteria</taxon>
        <taxon>Pseudomonadati</taxon>
        <taxon>Pseudomonadota</taxon>
        <taxon>Betaproteobacteria</taxon>
        <taxon>Burkholderiales</taxon>
        <taxon>Oxalobacteraceae</taxon>
        <taxon>Undibacterium</taxon>
    </lineage>
</organism>
<evidence type="ECO:0000313" key="3">
    <source>
        <dbReference type="Proteomes" id="UP001181355"/>
    </source>
</evidence>
<gene>
    <name evidence="2" type="ORF">RF679_02900</name>
</gene>
<keyword evidence="1" id="KW-0732">Signal</keyword>
<feature type="chain" id="PRO_5045466608" evidence="1">
    <location>
        <begin position="19"/>
        <end position="177"/>
    </location>
</feature>
<dbReference type="Gene3D" id="2.30.30.830">
    <property type="match status" value="1"/>
</dbReference>
<dbReference type="RefSeq" id="WP_309482726.1">
    <property type="nucleotide sequence ID" value="NZ_CP133720.1"/>
</dbReference>
<reference evidence="2" key="1">
    <citation type="submission" date="2023-09" db="EMBL/GenBank/DDBJ databases">
        <title>Undibacterium sp. 20NA77.5 isolated from freshwater.</title>
        <authorList>
            <person name="Le V."/>
            <person name="Ko S.-R."/>
            <person name="Ahn C.-Y."/>
            <person name="Oh H.-M."/>
        </authorList>
    </citation>
    <scope>NUCLEOTIDE SEQUENCE</scope>
    <source>
        <strain evidence="2">20NA77.5</strain>
    </source>
</reference>
<proteinExistence type="predicted"/>
<dbReference type="InterPro" id="IPR007446">
    <property type="entry name" value="PilP"/>
</dbReference>
<evidence type="ECO:0000256" key="1">
    <source>
        <dbReference type="SAM" id="SignalP"/>
    </source>
</evidence>
<dbReference type="PROSITE" id="PS51257">
    <property type="entry name" value="PROKAR_LIPOPROTEIN"/>
    <property type="match status" value="1"/>
</dbReference>
<name>A0ABY9RJ63_9BURK</name>
<sequence length="177" mass="19760">MRFLRGLVILFLALTLQACGDSGIGELQSWMEQVRKETQVKVNPLQEPKVFVPVSYESGGLYDPFDQVKLLAVIERIKAAKESGLKPDLDRPREALEGFPLESMKMVGTFDNKKKLQGLIQVGKLIYPVTVGSYVGQNFGKVISVSDTRVDLVETVQDATGEWMERKASLELQEAKK</sequence>
<keyword evidence="3" id="KW-1185">Reference proteome</keyword>
<feature type="signal peptide" evidence="1">
    <location>
        <begin position="1"/>
        <end position="18"/>
    </location>
</feature>
<dbReference type="EMBL" id="CP133720">
    <property type="protein sequence ID" value="WMW81245.1"/>
    <property type="molecule type" value="Genomic_DNA"/>
</dbReference>